<dbReference type="RefSeq" id="WP_196815729.1">
    <property type="nucleotide sequence ID" value="NZ_CP012850.1"/>
</dbReference>
<protein>
    <submittedName>
        <fullName evidence="1">Uncharacterized protein</fullName>
    </submittedName>
</protein>
<dbReference type="OrthoDB" id="8006at2157"/>
<sequence length="137" mass="16138">MKIPFKRKLAPSNDGKALNLNKEHLKDNVQVESNINNTVDNSNPINSETNYLICFMCKEKISSEIKKPEWKWNLNTIQPMCIVCYERKSKEYEKIINYCNECNKRLGFIRYNPKPLWGVNGQLCRACWDLKNSTFKK</sequence>
<evidence type="ECO:0000313" key="1">
    <source>
        <dbReference type="EMBL" id="ALI36477.1"/>
    </source>
</evidence>
<keyword evidence="2" id="KW-1185">Reference proteome</keyword>
<dbReference type="KEGG" id="taa:NMY3_02280"/>
<organism evidence="1 2">
    <name type="scientific">Candidatus Nitrosocosmicus oleophilus</name>
    <dbReference type="NCBI Taxonomy" id="1353260"/>
    <lineage>
        <taxon>Archaea</taxon>
        <taxon>Nitrososphaerota</taxon>
        <taxon>Nitrososphaeria</taxon>
        <taxon>Nitrososphaerales</taxon>
        <taxon>Nitrososphaeraceae</taxon>
        <taxon>Candidatus Nitrosocosmicus</taxon>
    </lineage>
</organism>
<dbReference type="GeneID" id="60422230"/>
<dbReference type="AlphaFoldDB" id="A0A654LZY1"/>
<reference evidence="2" key="1">
    <citation type="submission" date="2015-10" db="EMBL/GenBank/DDBJ databases">
        <title>Niche specialization of a soil ammonia-oxidizing archaeon, Candidatus Nitrosocosmicus oleophilus.</title>
        <authorList>
            <person name="Jung M.-Y."/>
            <person name="Rhee S.-K."/>
        </authorList>
    </citation>
    <scope>NUCLEOTIDE SEQUENCE [LARGE SCALE GENOMIC DNA]</scope>
    <source>
        <strain evidence="2">MY3</strain>
    </source>
</reference>
<name>A0A654LZY1_9ARCH</name>
<evidence type="ECO:0000313" key="2">
    <source>
        <dbReference type="Proteomes" id="UP000058925"/>
    </source>
</evidence>
<gene>
    <name evidence="1" type="ORF">NMY3_02280</name>
</gene>
<dbReference type="Proteomes" id="UP000058925">
    <property type="component" value="Chromosome"/>
</dbReference>
<proteinExistence type="predicted"/>
<dbReference type="EMBL" id="CP012850">
    <property type="protein sequence ID" value="ALI36477.1"/>
    <property type="molecule type" value="Genomic_DNA"/>
</dbReference>
<accession>A0A654LZY1</accession>